<proteinExistence type="predicted"/>
<sequence length="77" mass="8611">FEVNIQPEPQTPLLFPLHPKWLPPTSVIFSDGLLLDYYSARLICFVAFVNKCEEEVKPALVNIAAPLVSLKAGVCIW</sequence>
<comment type="caution">
    <text evidence="1">The sequence shown here is derived from an EMBL/GenBank/DDBJ whole genome shotgun (WGS) entry which is preliminary data.</text>
</comment>
<feature type="non-terminal residue" evidence="1">
    <location>
        <position position="1"/>
    </location>
</feature>
<gene>
    <name evidence="1" type="ORF">KUCAC02_015272</name>
</gene>
<evidence type="ECO:0000313" key="2">
    <source>
        <dbReference type="Proteomes" id="UP001057452"/>
    </source>
</evidence>
<organism evidence="1 2">
    <name type="scientific">Chaenocephalus aceratus</name>
    <name type="common">Blackfin icefish</name>
    <name type="synonym">Chaenichthys aceratus</name>
    <dbReference type="NCBI Taxonomy" id="36190"/>
    <lineage>
        <taxon>Eukaryota</taxon>
        <taxon>Metazoa</taxon>
        <taxon>Chordata</taxon>
        <taxon>Craniata</taxon>
        <taxon>Vertebrata</taxon>
        <taxon>Euteleostomi</taxon>
        <taxon>Actinopterygii</taxon>
        <taxon>Neopterygii</taxon>
        <taxon>Teleostei</taxon>
        <taxon>Neoteleostei</taxon>
        <taxon>Acanthomorphata</taxon>
        <taxon>Eupercaria</taxon>
        <taxon>Perciformes</taxon>
        <taxon>Notothenioidei</taxon>
        <taxon>Channichthyidae</taxon>
        <taxon>Chaenocephalus</taxon>
    </lineage>
</organism>
<name>A0ACB9XZ99_CHAAC</name>
<dbReference type="Proteomes" id="UP001057452">
    <property type="component" value="Chromosome 1"/>
</dbReference>
<accession>A0ACB9XZ99</accession>
<dbReference type="EMBL" id="CM043785">
    <property type="protein sequence ID" value="KAI4832299.1"/>
    <property type="molecule type" value="Genomic_DNA"/>
</dbReference>
<keyword evidence="2" id="KW-1185">Reference proteome</keyword>
<reference evidence="1" key="1">
    <citation type="submission" date="2022-05" db="EMBL/GenBank/DDBJ databases">
        <title>Chromosome-level genome of Chaenocephalus aceratus.</title>
        <authorList>
            <person name="Park H."/>
        </authorList>
    </citation>
    <scope>NUCLEOTIDE SEQUENCE</scope>
    <source>
        <strain evidence="1">KU_202001</strain>
    </source>
</reference>
<protein>
    <submittedName>
        <fullName evidence="1">Uncharacterized protein</fullName>
    </submittedName>
</protein>
<evidence type="ECO:0000313" key="1">
    <source>
        <dbReference type="EMBL" id="KAI4832299.1"/>
    </source>
</evidence>